<sequence length="109" mass="11836">MDEHRDQTFAAWIEAERLAYDAVHQLHQRTQGGRIAATPEAIAAVLAVRRHANHCLARLSQSHPQAERESRLPKIARTGVRRTGAERLAPAALAAAAARTPGPLPQIAV</sequence>
<dbReference type="RefSeq" id="WP_271427638.1">
    <property type="nucleotide sequence ID" value="NZ_JAQIPB010000002.1"/>
</dbReference>
<dbReference type="Proteomes" id="UP001212602">
    <property type="component" value="Unassembled WGS sequence"/>
</dbReference>
<comment type="caution">
    <text evidence="2">The sequence shown here is derived from an EMBL/GenBank/DDBJ whole genome shotgun (WGS) entry which is preliminary data.</text>
</comment>
<evidence type="ECO:0000256" key="1">
    <source>
        <dbReference type="SAM" id="MobiDB-lite"/>
    </source>
</evidence>
<proteinExistence type="predicted"/>
<feature type="region of interest" description="Disordered" evidence="1">
    <location>
        <begin position="60"/>
        <end position="83"/>
    </location>
</feature>
<organism evidence="2 3">
    <name type="scientific">Xenophilus arseniciresistens</name>
    <dbReference type="NCBI Taxonomy" id="1283306"/>
    <lineage>
        <taxon>Bacteria</taxon>
        <taxon>Pseudomonadati</taxon>
        <taxon>Pseudomonadota</taxon>
        <taxon>Betaproteobacteria</taxon>
        <taxon>Burkholderiales</taxon>
        <taxon>Comamonadaceae</taxon>
        <taxon>Xenophilus</taxon>
    </lineage>
</organism>
<dbReference type="EMBL" id="JAQIPB010000002">
    <property type="protein sequence ID" value="MDA7416420.1"/>
    <property type="molecule type" value="Genomic_DNA"/>
</dbReference>
<gene>
    <name evidence="2" type="ORF">PGB34_08580</name>
</gene>
<dbReference type="AlphaFoldDB" id="A0AAE3SZD2"/>
<evidence type="ECO:0000313" key="2">
    <source>
        <dbReference type="EMBL" id="MDA7416420.1"/>
    </source>
</evidence>
<name>A0AAE3SZD2_9BURK</name>
<accession>A0AAE3SZD2</accession>
<evidence type="ECO:0000313" key="3">
    <source>
        <dbReference type="Proteomes" id="UP001212602"/>
    </source>
</evidence>
<reference evidence="2" key="1">
    <citation type="submission" date="2023-01" db="EMBL/GenBank/DDBJ databases">
        <title>Xenophilus mangrovi sp. nov., isolated from soil of Mangrove nature reserve.</title>
        <authorList>
            <person name="Xu S."/>
            <person name="Liu Z."/>
            <person name="Xu Y."/>
        </authorList>
    </citation>
    <scope>NUCLEOTIDE SEQUENCE</scope>
    <source>
        <strain evidence="2">YW8</strain>
    </source>
</reference>
<protein>
    <submittedName>
        <fullName evidence="2">Uncharacterized protein</fullName>
    </submittedName>
</protein>
<keyword evidence="3" id="KW-1185">Reference proteome</keyword>